<evidence type="ECO:0000313" key="1">
    <source>
        <dbReference type="EMBL" id="MXU87727.1"/>
    </source>
</evidence>
<dbReference type="EMBL" id="GIFC01005644">
    <property type="protein sequence ID" value="MXU87727.1"/>
    <property type="molecule type" value="Transcribed_RNA"/>
</dbReference>
<name>A0A6B0UE58_IXORI</name>
<dbReference type="AlphaFoldDB" id="A0A6B0UE58"/>
<proteinExistence type="predicted"/>
<organism evidence="1">
    <name type="scientific">Ixodes ricinus</name>
    <name type="common">Common tick</name>
    <name type="synonym">Acarus ricinus</name>
    <dbReference type="NCBI Taxonomy" id="34613"/>
    <lineage>
        <taxon>Eukaryota</taxon>
        <taxon>Metazoa</taxon>
        <taxon>Ecdysozoa</taxon>
        <taxon>Arthropoda</taxon>
        <taxon>Chelicerata</taxon>
        <taxon>Arachnida</taxon>
        <taxon>Acari</taxon>
        <taxon>Parasitiformes</taxon>
        <taxon>Ixodida</taxon>
        <taxon>Ixodoidea</taxon>
        <taxon>Ixodidae</taxon>
        <taxon>Ixodinae</taxon>
        <taxon>Ixodes</taxon>
    </lineage>
</organism>
<protein>
    <submittedName>
        <fullName evidence="1">Putative secreted protein</fullName>
    </submittedName>
</protein>
<accession>A0A6B0UE58</accession>
<sequence>MRPMATSVASTALTAASYTPVCPTMSGGAKLHMTKGCFFAWTTLTISSATPLLLISGKRSYVATLGEGTMHRSSSAKAFSWPPLKKKVTWAYFSVSAQ</sequence>
<reference evidence="1" key="1">
    <citation type="submission" date="2019-12" db="EMBL/GenBank/DDBJ databases">
        <title>An insight into the sialome of adult female Ixodes ricinus ticks feeding for 6 days.</title>
        <authorList>
            <person name="Perner J."/>
            <person name="Ribeiro J.M.C."/>
        </authorList>
    </citation>
    <scope>NUCLEOTIDE SEQUENCE</scope>
    <source>
        <strain evidence="1">Semi-engorged</strain>
        <tissue evidence="1">Salivary glands</tissue>
    </source>
</reference>